<dbReference type="EMBL" id="JASNQZ010000010">
    <property type="protein sequence ID" value="KAL0952233.1"/>
    <property type="molecule type" value="Genomic_DNA"/>
</dbReference>
<gene>
    <name evidence="1" type="ORF">HGRIS_006523</name>
</gene>
<organism evidence="1 2">
    <name type="scientific">Hohenbuehelia grisea</name>
    <dbReference type="NCBI Taxonomy" id="104357"/>
    <lineage>
        <taxon>Eukaryota</taxon>
        <taxon>Fungi</taxon>
        <taxon>Dikarya</taxon>
        <taxon>Basidiomycota</taxon>
        <taxon>Agaricomycotina</taxon>
        <taxon>Agaricomycetes</taxon>
        <taxon>Agaricomycetidae</taxon>
        <taxon>Agaricales</taxon>
        <taxon>Pleurotineae</taxon>
        <taxon>Pleurotaceae</taxon>
        <taxon>Hohenbuehelia</taxon>
    </lineage>
</organism>
<evidence type="ECO:0000313" key="1">
    <source>
        <dbReference type="EMBL" id="KAL0952233.1"/>
    </source>
</evidence>
<sequence length="114" mass="12426">MEHSSYILVHATIPPTTAMFEYQPPTHSDIALATGRRFAGASLLSLRAGLWQRQSSSTRTMARSMVSSNSSSMCYRATYARGQGSIAAEKKARVVQGCGDPERLCARQSRVSVE</sequence>
<proteinExistence type="predicted"/>
<accession>A0ABR3J966</accession>
<evidence type="ECO:0000313" key="2">
    <source>
        <dbReference type="Proteomes" id="UP001556367"/>
    </source>
</evidence>
<dbReference type="Proteomes" id="UP001556367">
    <property type="component" value="Unassembled WGS sequence"/>
</dbReference>
<reference evidence="2" key="1">
    <citation type="submission" date="2024-06" db="EMBL/GenBank/DDBJ databases">
        <title>Multi-omics analyses provide insights into the biosynthesis of the anticancer antibiotic pleurotin in Hohenbuehelia grisea.</title>
        <authorList>
            <person name="Weaver J.A."/>
            <person name="Alberti F."/>
        </authorList>
    </citation>
    <scope>NUCLEOTIDE SEQUENCE [LARGE SCALE GENOMIC DNA]</scope>
    <source>
        <strain evidence="2">T-177</strain>
    </source>
</reference>
<keyword evidence="2" id="KW-1185">Reference proteome</keyword>
<comment type="caution">
    <text evidence="1">The sequence shown here is derived from an EMBL/GenBank/DDBJ whole genome shotgun (WGS) entry which is preliminary data.</text>
</comment>
<protein>
    <submittedName>
        <fullName evidence="1">Uncharacterized protein</fullName>
    </submittedName>
</protein>
<name>A0ABR3J966_9AGAR</name>